<dbReference type="AlphaFoldDB" id="X0WZ23"/>
<dbReference type="GO" id="GO:0005829">
    <property type="term" value="C:cytosol"/>
    <property type="evidence" value="ECO:0007669"/>
    <property type="project" value="TreeGrafter"/>
</dbReference>
<dbReference type="PROSITE" id="PS00012">
    <property type="entry name" value="PHOSPHOPANTETHEINE"/>
    <property type="match status" value="1"/>
</dbReference>
<reference evidence="8" key="1">
    <citation type="journal article" date="2014" name="Front. Microbiol.">
        <title>High frequency of phylogenetically diverse reductive dehalogenase-homologous genes in deep subseafloor sedimentary metagenomes.</title>
        <authorList>
            <person name="Kawai M."/>
            <person name="Futagami T."/>
            <person name="Toyoda A."/>
            <person name="Takaki Y."/>
            <person name="Nishi S."/>
            <person name="Hori S."/>
            <person name="Arai W."/>
            <person name="Tsubouchi T."/>
            <person name="Morono Y."/>
            <person name="Uchiyama I."/>
            <person name="Ito T."/>
            <person name="Fujiyama A."/>
            <person name="Inagaki F."/>
            <person name="Takami H."/>
        </authorList>
    </citation>
    <scope>NUCLEOTIDE SEQUENCE</scope>
    <source>
        <strain evidence="8">Expedition CK06-06</strain>
    </source>
</reference>
<proteinExistence type="predicted"/>
<dbReference type="InterPro" id="IPR006162">
    <property type="entry name" value="Ppantetheine_attach_site"/>
</dbReference>
<dbReference type="GO" id="GO:0000036">
    <property type="term" value="F:acyl carrier activity"/>
    <property type="evidence" value="ECO:0007669"/>
    <property type="project" value="TreeGrafter"/>
</dbReference>
<evidence type="ECO:0000313" key="8">
    <source>
        <dbReference type="EMBL" id="GAG36214.1"/>
    </source>
</evidence>
<dbReference type="PANTHER" id="PTHR20863:SF76">
    <property type="entry name" value="CARRIER DOMAIN-CONTAINING PROTEIN"/>
    <property type="match status" value="1"/>
</dbReference>
<evidence type="ECO:0000256" key="2">
    <source>
        <dbReference type="ARBA" id="ARBA00022516"/>
    </source>
</evidence>
<sequence>VKAVTGRVLGIDPSEIRPEHQFAADLGAESIQSVELVAMFEEEFGIEMDEDAALSVETVGDAVEFITKVCKDQGVETKE</sequence>
<dbReference type="InterPro" id="IPR009081">
    <property type="entry name" value="PP-bd_ACP"/>
</dbReference>
<organism evidence="8">
    <name type="scientific">marine sediment metagenome</name>
    <dbReference type="NCBI Taxonomy" id="412755"/>
    <lineage>
        <taxon>unclassified sequences</taxon>
        <taxon>metagenomes</taxon>
        <taxon>ecological metagenomes</taxon>
    </lineage>
</organism>
<keyword evidence="3" id="KW-0597">Phosphoprotein</keyword>
<feature type="non-terminal residue" evidence="8">
    <location>
        <position position="1"/>
    </location>
</feature>
<evidence type="ECO:0000256" key="3">
    <source>
        <dbReference type="ARBA" id="ARBA00022553"/>
    </source>
</evidence>
<gene>
    <name evidence="8" type="ORF">S01H1_72567</name>
</gene>
<feature type="domain" description="Carrier" evidence="7">
    <location>
        <begin position="1"/>
        <end position="70"/>
    </location>
</feature>
<keyword evidence="2" id="KW-0444">Lipid biosynthesis</keyword>
<protein>
    <recommendedName>
        <fullName evidence="7">Carrier domain-containing protein</fullName>
    </recommendedName>
</protein>
<dbReference type="SUPFAM" id="SSF47336">
    <property type="entry name" value="ACP-like"/>
    <property type="match status" value="1"/>
</dbReference>
<dbReference type="PROSITE" id="PS50075">
    <property type="entry name" value="CARRIER"/>
    <property type="match status" value="1"/>
</dbReference>
<dbReference type="GO" id="GO:0009245">
    <property type="term" value="P:lipid A biosynthetic process"/>
    <property type="evidence" value="ECO:0007669"/>
    <property type="project" value="TreeGrafter"/>
</dbReference>
<name>X0WZ23_9ZZZZ</name>
<comment type="caution">
    <text evidence="8">The sequence shown here is derived from an EMBL/GenBank/DDBJ whole genome shotgun (WGS) entry which is preliminary data.</text>
</comment>
<keyword evidence="1" id="KW-0596">Phosphopantetheine</keyword>
<keyword evidence="6" id="KW-0275">Fatty acid biosynthesis</keyword>
<evidence type="ECO:0000256" key="4">
    <source>
        <dbReference type="ARBA" id="ARBA00022832"/>
    </source>
</evidence>
<dbReference type="PANTHER" id="PTHR20863">
    <property type="entry name" value="ACYL CARRIER PROTEIN"/>
    <property type="match status" value="1"/>
</dbReference>
<dbReference type="InterPro" id="IPR036736">
    <property type="entry name" value="ACP-like_sf"/>
</dbReference>
<dbReference type="GO" id="GO:0000035">
    <property type="term" value="F:acyl binding"/>
    <property type="evidence" value="ECO:0007669"/>
    <property type="project" value="TreeGrafter"/>
</dbReference>
<dbReference type="Gene3D" id="1.10.1200.10">
    <property type="entry name" value="ACP-like"/>
    <property type="match status" value="1"/>
</dbReference>
<dbReference type="InterPro" id="IPR003231">
    <property type="entry name" value="ACP"/>
</dbReference>
<dbReference type="Pfam" id="PF00550">
    <property type="entry name" value="PP-binding"/>
    <property type="match status" value="1"/>
</dbReference>
<accession>X0WZ23</accession>
<dbReference type="EMBL" id="BARS01048413">
    <property type="protein sequence ID" value="GAG36214.1"/>
    <property type="molecule type" value="Genomic_DNA"/>
</dbReference>
<evidence type="ECO:0000256" key="6">
    <source>
        <dbReference type="ARBA" id="ARBA00023160"/>
    </source>
</evidence>
<evidence type="ECO:0000256" key="5">
    <source>
        <dbReference type="ARBA" id="ARBA00023098"/>
    </source>
</evidence>
<evidence type="ECO:0000259" key="7">
    <source>
        <dbReference type="PROSITE" id="PS50075"/>
    </source>
</evidence>
<evidence type="ECO:0000256" key="1">
    <source>
        <dbReference type="ARBA" id="ARBA00022450"/>
    </source>
</evidence>
<keyword evidence="4" id="KW-0276">Fatty acid metabolism</keyword>
<dbReference type="GO" id="GO:0016020">
    <property type="term" value="C:membrane"/>
    <property type="evidence" value="ECO:0007669"/>
    <property type="project" value="GOC"/>
</dbReference>
<keyword evidence="5" id="KW-0443">Lipid metabolism</keyword>